<dbReference type="SUPFAM" id="SSF52317">
    <property type="entry name" value="Class I glutamine amidotransferase-like"/>
    <property type="match status" value="1"/>
</dbReference>
<dbReference type="GO" id="GO:0043565">
    <property type="term" value="F:sequence-specific DNA binding"/>
    <property type="evidence" value="ECO:0007669"/>
    <property type="project" value="InterPro"/>
</dbReference>
<dbReference type="InterPro" id="IPR018060">
    <property type="entry name" value="HTH_AraC"/>
</dbReference>
<dbReference type="Pfam" id="PF01965">
    <property type="entry name" value="DJ-1_PfpI"/>
    <property type="match status" value="1"/>
</dbReference>
<evidence type="ECO:0000313" key="5">
    <source>
        <dbReference type="Proteomes" id="UP001324634"/>
    </source>
</evidence>
<dbReference type="InterPro" id="IPR002818">
    <property type="entry name" value="DJ-1/PfpI"/>
</dbReference>
<dbReference type="AlphaFoldDB" id="A0AAX4HK26"/>
<accession>A0AAX4HK26</accession>
<dbReference type="GO" id="GO:0003700">
    <property type="term" value="F:DNA-binding transcription factor activity"/>
    <property type="evidence" value="ECO:0007669"/>
    <property type="project" value="InterPro"/>
</dbReference>
<name>A0AAX4HK26_9BACT</name>
<dbReference type="PANTHER" id="PTHR43130:SF3">
    <property type="entry name" value="HTH-TYPE TRANSCRIPTIONAL REGULATOR RV1931C"/>
    <property type="match status" value="1"/>
</dbReference>
<dbReference type="EMBL" id="CP139487">
    <property type="protein sequence ID" value="WPU63582.1"/>
    <property type="molecule type" value="Genomic_DNA"/>
</dbReference>
<protein>
    <submittedName>
        <fullName evidence="4">Helix-turn-helix domain-containing protein</fullName>
    </submittedName>
</protein>
<dbReference type="Gene3D" id="1.10.10.60">
    <property type="entry name" value="Homeodomain-like"/>
    <property type="match status" value="1"/>
</dbReference>
<keyword evidence="2" id="KW-0804">Transcription</keyword>
<evidence type="ECO:0000256" key="2">
    <source>
        <dbReference type="ARBA" id="ARBA00023163"/>
    </source>
</evidence>
<dbReference type="SMART" id="SM00342">
    <property type="entry name" value="HTH_ARAC"/>
    <property type="match status" value="1"/>
</dbReference>
<organism evidence="4 5">
    <name type="scientific">Peredibacter starrii</name>
    <dbReference type="NCBI Taxonomy" id="28202"/>
    <lineage>
        <taxon>Bacteria</taxon>
        <taxon>Pseudomonadati</taxon>
        <taxon>Bdellovibrionota</taxon>
        <taxon>Bacteriovoracia</taxon>
        <taxon>Bacteriovoracales</taxon>
        <taxon>Bacteriovoracaceae</taxon>
        <taxon>Peredibacter</taxon>
    </lineage>
</organism>
<keyword evidence="1" id="KW-0805">Transcription regulation</keyword>
<dbReference type="Pfam" id="PF12833">
    <property type="entry name" value="HTH_18"/>
    <property type="match status" value="1"/>
</dbReference>
<gene>
    <name evidence="4" type="ORF">SOO65_12870</name>
</gene>
<dbReference type="InterPro" id="IPR029062">
    <property type="entry name" value="Class_I_gatase-like"/>
</dbReference>
<dbReference type="InterPro" id="IPR052158">
    <property type="entry name" value="INH-QAR"/>
</dbReference>
<proteinExistence type="predicted"/>
<sequence>MPRLKKHIAIGILLYPTATPTISLLMRDIFLTANQVLGKSYYDIELISVDGETFEFQDVAIKTKKANKNYDILLVSPYSRSSEDKAINEVISVIQSYYAKKTKIASPCLGSIILAQSGILKGKEATTHWAALDDAQKRFPDVKWNSKDMLCKTGTVTTAGGYLAAVDLILNLVSETSNKKTAHEIGRLLLAESSREKQSVYATSLISHKDETSTFYALESWIEKNISKDITVPMMSDFSNMSLRNFQRQFTEIHGVSPKGYLQLKRIEKAKALLRDTRLSVDLIVEKIGLSDVSSFRKLFQREVGMTPAEYRKRIK</sequence>
<dbReference type="PROSITE" id="PS01124">
    <property type="entry name" value="HTH_ARAC_FAMILY_2"/>
    <property type="match status" value="1"/>
</dbReference>
<evidence type="ECO:0000256" key="1">
    <source>
        <dbReference type="ARBA" id="ARBA00023015"/>
    </source>
</evidence>
<dbReference type="SUPFAM" id="SSF46689">
    <property type="entry name" value="Homeodomain-like"/>
    <property type="match status" value="2"/>
</dbReference>
<reference evidence="4 5" key="1">
    <citation type="submission" date="2023-11" db="EMBL/GenBank/DDBJ databases">
        <title>Peredibacter starrii A3.12.</title>
        <authorList>
            <person name="Mitchell R.J."/>
        </authorList>
    </citation>
    <scope>NUCLEOTIDE SEQUENCE [LARGE SCALE GENOMIC DNA]</scope>
    <source>
        <strain evidence="4 5">A3.12</strain>
    </source>
</reference>
<dbReference type="Proteomes" id="UP001324634">
    <property type="component" value="Chromosome"/>
</dbReference>
<keyword evidence="5" id="KW-1185">Reference proteome</keyword>
<dbReference type="Gene3D" id="3.40.50.880">
    <property type="match status" value="1"/>
</dbReference>
<evidence type="ECO:0000259" key="3">
    <source>
        <dbReference type="PROSITE" id="PS01124"/>
    </source>
</evidence>
<feature type="domain" description="HTH araC/xylS-type" evidence="3">
    <location>
        <begin position="216"/>
        <end position="314"/>
    </location>
</feature>
<dbReference type="PANTHER" id="PTHR43130">
    <property type="entry name" value="ARAC-FAMILY TRANSCRIPTIONAL REGULATOR"/>
    <property type="match status" value="1"/>
</dbReference>
<dbReference type="RefSeq" id="WP_321390542.1">
    <property type="nucleotide sequence ID" value="NZ_CP139487.1"/>
</dbReference>
<evidence type="ECO:0000313" key="4">
    <source>
        <dbReference type="EMBL" id="WPU63582.1"/>
    </source>
</evidence>
<dbReference type="KEGG" id="psti:SOO65_12870"/>
<dbReference type="InterPro" id="IPR009057">
    <property type="entry name" value="Homeodomain-like_sf"/>
</dbReference>